<feature type="domain" description="HTH tetR-type" evidence="5">
    <location>
        <begin position="15"/>
        <end position="75"/>
    </location>
</feature>
<accession>A0A2T1M1R4</accession>
<keyword evidence="1" id="KW-0805">Transcription regulation</keyword>
<keyword evidence="3" id="KW-0804">Transcription</keyword>
<dbReference type="OrthoDB" id="9796019at2"/>
<evidence type="ECO:0000256" key="1">
    <source>
        <dbReference type="ARBA" id="ARBA00023015"/>
    </source>
</evidence>
<dbReference type="InterPro" id="IPR009057">
    <property type="entry name" value="Homeodomain-like_sf"/>
</dbReference>
<dbReference type="InterPro" id="IPR011075">
    <property type="entry name" value="TetR_C"/>
</dbReference>
<dbReference type="PANTHER" id="PTHR30055">
    <property type="entry name" value="HTH-TYPE TRANSCRIPTIONAL REGULATOR RUTR"/>
    <property type="match status" value="1"/>
</dbReference>
<evidence type="ECO:0000256" key="2">
    <source>
        <dbReference type="ARBA" id="ARBA00023125"/>
    </source>
</evidence>
<dbReference type="PRINTS" id="PR00455">
    <property type="entry name" value="HTHTETR"/>
</dbReference>
<evidence type="ECO:0000256" key="4">
    <source>
        <dbReference type="PROSITE-ProRule" id="PRU00335"/>
    </source>
</evidence>
<dbReference type="GO" id="GO:0000976">
    <property type="term" value="F:transcription cis-regulatory region binding"/>
    <property type="evidence" value="ECO:0007669"/>
    <property type="project" value="TreeGrafter"/>
</dbReference>
<dbReference type="AlphaFoldDB" id="A0A2T1M1R4"/>
<evidence type="ECO:0000256" key="3">
    <source>
        <dbReference type="ARBA" id="ARBA00023163"/>
    </source>
</evidence>
<keyword evidence="7" id="KW-1185">Reference proteome</keyword>
<dbReference type="Proteomes" id="UP000239001">
    <property type="component" value="Unassembled WGS sequence"/>
</dbReference>
<dbReference type="EMBL" id="PXOH01000003">
    <property type="protein sequence ID" value="PSF38652.1"/>
    <property type="molecule type" value="Genomic_DNA"/>
</dbReference>
<dbReference type="PANTHER" id="PTHR30055:SF148">
    <property type="entry name" value="TETR-FAMILY TRANSCRIPTIONAL REGULATOR"/>
    <property type="match status" value="1"/>
</dbReference>
<reference evidence="6 7" key="2">
    <citation type="submission" date="2018-03" db="EMBL/GenBank/DDBJ databases">
        <authorList>
            <person name="Keele B.F."/>
        </authorList>
    </citation>
    <scope>NUCLEOTIDE SEQUENCE [LARGE SCALE GENOMIC DNA]</scope>
    <source>
        <strain evidence="6 7">CCALA 016</strain>
    </source>
</reference>
<dbReference type="InterPro" id="IPR001647">
    <property type="entry name" value="HTH_TetR"/>
</dbReference>
<dbReference type="SUPFAM" id="SSF46689">
    <property type="entry name" value="Homeodomain-like"/>
    <property type="match status" value="1"/>
</dbReference>
<reference evidence="6 7" key="1">
    <citation type="submission" date="2018-03" db="EMBL/GenBank/DDBJ databases">
        <title>The ancient ancestry and fast evolution of plastids.</title>
        <authorList>
            <person name="Moore K.R."/>
            <person name="Magnabosco C."/>
            <person name="Momper L."/>
            <person name="Gold D.A."/>
            <person name="Bosak T."/>
            <person name="Fournier G.P."/>
        </authorList>
    </citation>
    <scope>NUCLEOTIDE SEQUENCE [LARGE SCALE GENOMIC DNA]</scope>
    <source>
        <strain evidence="6 7">CCALA 016</strain>
    </source>
</reference>
<dbReference type="Pfam" id="PF00440">
    <property type="entry name" value="TetR_N"/>
    <property type="match status" value="1"/>
</dbReference>
<dbReference type="InterPro" id="IPR036271">
    <property type="entry name" value="Tet_transcr_reg_TetR-rel_C_sf"/>
</dbReference>
<dbReference type="InterPro" id="IPR050109">
    <property type="entry name" value="HTH-type_TetR-like_transc_reg"/>
</dbReference>
<dbReference type="Gene3D" id="1.10.10.60">
    <property type="entry name" value="Homeodomain-like"/>
    <property type="match status" value="1"/>
</dbReference>
<sequence>MKDLTKRSPGRPRSIKSHQAMLQATLDLLSEVGFDGISMDAIAARAKVGKTTIYRRYTNKEELVADAIENIKEEIIIPDTGSLRGDLEAFIQNALQITINPLWRQIIAMIISNRSSHPEFARIYWTKYLEPRREAFAIVIERAKARDEIAENLDPFLVFDAMSGIMLYPLIVPPSSDSWETYVRRSLQVFIGLKLNNNNV</sequence>
<protein>
    <submittedName>
        <fullName evidence="6">TetR family transcriptional regulator</fullName>
    </submittedName>
</protein>
<dbReference type="Gene3D" id="1.10.357.10">
    <property type="entry name" value="Tetracycline Repressor, domain 2"/>
    <property type="match status" value="1"/>
</dbReference>
<evidence type="ECO:0000259" key="5">
    <source>
        <dbReference type="PROSITE" id="PS50977"/>
    </source>
</evidence>
<gene>
    <name evidence="6" type="ORF">C7H19_03865</name>
</gene>
<evidence type="ECO:0000313" key="7">
    <source>
        <dbReference type="Proteomes" id="UP000239001"/>
    </source>
</evidence>
<comment type="caution">
    <text evidence="6">The sequence shown here is derived from an EMBL/GenBank/DDBJ whole genome shotgun (WGS) entry which is preliminary data.</text>
</comment>
<dbReference type="GO" id="GO:0003700">
    <property type="term" value="F:DNA-binding transcription factor activity"/>
    <property type="evidence" value="ECO:0007669"/>
    <property type="project" value="TreeGrafter"/>
</dbReference>
<evidence type="ECO:0000313" key="6">
    <source>
        <dbReference type="EMBL" id="PSF38652.1"/>
    </source>
</evidence>
<organism evidence="6 7">
    <name type="scientific">Aphanothece hegewaldii CCALA 016</name>
    <dbReference type="NCBI Taxonomy" id="2107694"/>
    <lineage>
        <taxon>Bacteria</taxon>
        <taxon>Bacillati</taxon>
        <taxon>Cyanobacteriota</taxon>
        <taxon>Cyanophyceae</taxon>
        <taxon>Oscillatoriophycideae</taxon>
        <taxon>Chroococcales</taxon>
        <taxon>Aphanothecaceae</taxon>
        <taxon>Aphanothece</taxon>
    </lineage>
</organism>
<dbReference type="SUPFAM" id="SSF48498">
    <property type="entry name" value="Tetracyclin repressor-like, C-terminal domain"/>
    <property type="match status" value="1"/>
</dbReference>
<feature type="DNA-binding region" description="H-T-H motif" evidence="4">
    <location>
        <begin position="38"/>
        <end position="57"/>
    </location>
</feature>
<keyword evidence="2 4" id="KW-0238">DNA-binding</keyword>
<proteinExistence type="predicted"/>
<dbReference type="PROSITE" id="PS50977">
    <property type="entry name" value="HTH_TETR_2"/>
    <property type="match status" value="1"/>
</dbReference>
<name>A0A2T1M1R4_9CHRO</name>
<dbReference type="Pfam" id="PF16859">
    <property type="entry name" value="TetR_C_11"/>
    <property type="match status" value="1"/>
</dbReference>